<dbReference type="Proteomes" id="UP000650628">
    <property type="component" value="Unassembled WGS sequence"/>
</dbReference>
<organism evidence="1 2">
    <name type="scientific">Planotetraspora mira</name>
    <dbReference type="NCBI Taxonomy" id="58121"/>
    <lineage>
        <taxon>Bacteria</taxon>
        <taxon>Bacillati</taxon>
        <taxon>Actinomycetota</taxon>
        <taxon>Actinomycetes</taxon>
        <taxon>Streptosporangiales</taxon>
        <taxon>Streptosporangiaceae</taxon>
        <taxon>Planotetraspora</taxon>
    </lineage>
</organism>
<dbReference type="Gene3D" id="3.10.450.50">
    <property type="match status" value="1"/>
</dbReference>
<reference evidence="1 2" key="1">
    <citation type="submission" date="2021-01" db="EMBL/GenBank/DDBJ databases">
        <title>Whole genome shotgun sequence of Planotetraspora mira NBRC 15435.</title>
        <authorList>
            <person name="Komaki H."/>
            <person name="Tamura T."/>
        </authorList>
    </citation>
    <scope>NUCLEOTIDE SEQUENCE [LARGE SCALE GENOMIC DNA]</scope>
    <source>
        <strain evidence="1 2">NBRC 15435</strain>
    </source>
</reference>
<accession>A0A8J3X5A8</accession>
<evidence type="ECO:0000313" key="1">
    <source>
        <dbReference type="EMBL" id="GII27981.1"/>
    </source>
</evidence>
<dbReference type="PANTHER" id="PTHR38436:SF1">
    <property type="entry name" value="ESTER CYCLASE"/>
    <property type="match status" value="1"/>
</dbReference>
<protein>
    <submittedName>
        <fullName evidence="1">Uncharacterized protein</fullName>
    </submittedName>
</protein>
<dbReference type="InterPro" id="IPR032710">
    <property type="entry name" value="NTF2-like_dom_sf"/>
</dbReference>
<comment type="caution">
    <text evidence="1">The sequence shown here is derived from an EMBL/GenBank/DDBJ whole genome shotgun (WGS) entry which is preliminary data.</text>
</comment>
<dbReference type="RefSeq" id="WP_203952050.1">
    <property type="nucleotide sequence ID" value="NZ_BOOO01000007.1"/>
</dbReference>
<evidence type="ECO:0000313" key="2">
    <source>
        <dbReference type="Proteomes" id="UP000650628"/>
    </source>
</evidence>
<dbReference type="Pfam" id="PF07366">
    <property type="entry name" value="SnoaL"/>
    <property type="match status" value="1"/>
</dbReference>
<gene>
    <name evidence="1" type="ORF">Pmi06nite_14230</name>
</gene>
<name>A0A8J3X5A8_9ACTN</name>
<dbReference type="GO" id="GO:0030638">
    <property type="term" value="P:polyketide metabolic process"/>
    <property type="evidence" value="ECO:0007669"/>
    <property type="project" value="InterPro"/>
</dbReference>
<dbReference type="SUPFAM" id="SSF54427">
    <property type="entry name" value="NTF2-like"/>
    <property type="match status" value="1"/>
</dbReference>
<sequence>MSDARQLPDLLYELYESINKHDLDDLVRHFRPNAVLVSPAGVAEGHEEIAWHYEQIFTAFPDVAFTPWESADPGDPALTEWTANGTHTGPFLMPNGHALEATGRRITVRGCSACEFEDDLILTHRVYFDQLELYSQLGCDLSPTAS</sequence>
<proteinExistence type="predicted"/>
<dbReference type="EMBL" id="BOOO01000007">
    <property type="protein sequence ID" value="GII27981.1"/>
    <property type="molecule type" value="Genomic_DNA"/>
</dbReference>
<dbReference type="AlphaFoldDB" id="A0A8J3X5A8"/>
<dbReference type="PANTHER" id="PTHR38436">
    <property type="entry name" value="POLYKETIDE CYCLASE SNOAL-LIKE DOMAIN"/>
    <property type="match status" value="1"/>
</dbReference>
<keyword evidence="2" id="KW-1185">Reference proteome</keyword>
<dbReference type="InterPro" id="IPR009959">
    <property type="entry name" value="Cyclase_SnoaL-like"/>
</dbReference>